<dbReference type="AlphaFoldDB" id="A0A9P9IVQ1"/>
<sequence>MPFSGKPSKGCGPCRKLRTKCDLAVPSCTQCIRKGRVCTGYRDELEIIFRNQTPEVVKKAKRKRDAEQARGVTYDFANTQQPSRKAAVNDEAIWHFFAHWNEKFYASQGENLVGGFDYILPVFEEDVRSIGPVPEIVRAIGLAALGNTKGAPGLLVQARQKQVQVLRHLSHQLQEPDKALSDSSILTCILLSLFESIICEPQSTQAMTYHLKGALTLAQLRGPAQFDSEVGHGIYSRLRGFMLAHCLQTREPLPGFVIAFLDDEGITQRDFEPFFYRLLAQLCQLRAEQKTKGFVDSSMAEEAQQLADILAEWQPSIPDWQPDCRPIGDPTSKYQQDDTYRVVWLAAIWLFKQTSRILALDIVIEWARAQTMLSPGGPAGARLELAISMQRVLGTELADSTEYYMQHFRDTETSTRVIGGYGLLWPLYVLSTSSTSTQDTMIWITQKAEEITEEFGIRQGKTMADFIKMYTNI</sequence>
<dbReference type="GO" id="GO:0000981">
    <property type="term" value="F:DNA-binding transcription factor activity, RNA polymerase II-specific"/>
    <property type="evidence" value="ECO:0007669"/>
    <property type="project" value="InterPro"/>
</dbReference>
<proteinExistence type="predicted"/>
<dbReference type="InterPro" id="IPR036864">
    <property type="entry name" value="Zn2-C6_fun-type_DNA-bd_sf"/>
</dbReference>
<feature type="domain" description="Zn(2)-C6 fungal-type" evidence="2">
    <location>
        <begin position="10"/>
        <end position="39"/>
    </location>
</feature>
<dbReference type="Gene3D" id="4.10.240.10">
    <property type="entry name" value="Zn(2)-C6 fungal-type DNA-binding domain"/>
    <property type="match status" value="1"/>
</dbReference>
<accession>A0A9P9IVQ1</accession>
<dbReference type="Pfam" id="PF00172">
    <property type="entry name" value="Zn_clus"/>
    <property type="match status" value="1"/>
</dbReference>
<name>A0A9P9IVQ1_9PLEO</name>
<dbReference type="OrthoDB" id="2991872at2759"/>
<evidence type="ECO:0000259" key="2">
    <source>
        <dbReference type="PROSITE" id="PS50048"/>
    </source>
</evidence>
<keyword evidence="4" id="KW-1185">Reference proteome</keyword>
<dbReference type="PROSITE" id="PS00463">
    <property type="entry name" value="ZN2_CY6_FUNGAL_1"/>
    <property type="match status" value="1"/>
</dbReference>
<dbReference type="PROSITE" id="PS50048">
    <property type="entry name" value="ZN2_CY6_FUNGAL_2"/>
    <property type="match status" value="1"/>
</dbReference>
<dbReference type="CDD" id="cd00067">
    <property type="entry name" value="GAL4"/>
    <property type="match status" value="1"/>
</dbReference>
<protein>
    <recommendedName>
        <fullName evidence="2">Zn(2)-C6 fungal-type domain-containing protein</fullName>
    </recommendedName>
</protein>
<reference evidence="3" key="1">
    <citation type="journal article" date="2021" name="Nat. Commun.">
        <title>Genetic determinants of endophytism in the Arabidopsis root mycobiome.</title>
        <authorList>
            <person name="Mesny F."/>
            <person name="Miyauchi S."/>
            <person name="Thiergart T."/>
            <person name="Pickel B."/>
            <person name="Atanasova L."/>
            <person name="Karlsson M."/>
            <person name="Huettel B."/>
            <person name="Barry K.W."/>
            <person name="Haridas S."/>
            <person name="Chen C."/>
            <person name="Bauer D."/>
            <person name="Andreopoulos W."/>
            <person name="Pangilinan J."/>
            <person name="LaButti K."/>
            <person name="Riley R."/>
            <person name="Lipzen A."/>
            <person name="Clum A."/>
            <person name="Drula E."/>
            <person name="Henrissat B."/>
            <person name="Kohler A."/>
            <person name="Grigoriev I.V."/>
            <person name="Martin F.M."/>
            <person name="Hacquard S."/>
        </authorList>
    </citation>
    <scope>NUCLEOTIDE SEQUENCE</scope>
    <source>
        <strain evidence="3">MPI-CAGE-CH-0243</strain>
    </source>
</reference>
<dbReference type="InterPro" id="IPR001138">
    <property type="entry name" value="Zn2Cys6_DnaBD"/>
</dbReference>
<gene>
    <name evidence="3" type="ORF">B0J11DRAFT_157423</name>
</gene>
<dbReference type="PANTHER" id="PTHR38791">
    <property type="entry name" value="ZN(II)2CYS6 TRANSCRIPTION FACTOR (EUROFUNG)-RELATED-RELATED"/>
    <property type="match status" value="1"/>
</dbReference>
<dbReference type="GO" id="GO:0008270">
    <property type="term" value="F:zinc ion binding"/>
    <property type="evidence" value="ECO:0007669"/>
    <property type="project" value="InterPro"/>
</dbReference>
<dbReference type="InterPro" id="IPR053175">
    <property type="entry name" value="DHMBA_Reg_Transcription_Factor"/>
</dbReference>
<dbReference type="SUPFAM" id="SSF57701">
    <property type="entry name" value="Zn2/Cys6 DNA-binding domain"/>
    <property type="match status" value="1"/>
</dbReference>
<evidence type="ECO:0000256" key="1">
    <source>
        <dbReference type="ARBA" id="ARBA00023242"/>
    </source>
</evidence>
<organism evidence="3 4">
    <name type="scientific">Dendryphion nanum</name>
    <dbReference type="NCBI Taxonomy" id="256645"/>
    <lineage>
        <taxon>Eukaryota</taxon>
        <taxon>Fungi</taxon>
        <taxon>Dikarya</taxon>
        <taxon>Ascomycota</taxon>
        <taxon>Pezizomycotina</taxon>
        <taxon>Dothideomycetes</taxon>
        <taxon>Pleosporomycetidae</taxon>
        <taxon>Pleosporales</taxon>
        <taxon>Torulaceae</taxon>
        <taxon>Dendryphion</taxon>
    </lineage>
</organism>
<comment type="caution">
    <text evidence="3">The sequence shown here is derived from an EMBL/GenBank/DDBJ whole genome shotgun (WGS) entry which is preliminary data.</text>
</comment>
<evidence type="ECO:0000313" key="3">
    <source>
        <dbReference type="EMBL" id="KAH7135317.1"/>
    </source>
</evidence>
<dbReference type="SMART" id="SM00066">
    <property type="entry name" value="GAL4"/>
    <property type="match status" value="1"/>
</dbReference>
<dbReference type="EMBL" id="JAGMWT010000002">
    <property type="protein sequence ID" value="KAH7135317.1"/>
    <property type="molecule type" value="Genomic_DNA"/>
</dbReference>
<dbReference type="Proteomes" id="UP000700596">
    <property type="component" value="Unassembled WGS sequence"/>
</dbReference>
<evidence type="ECO:0000313" key="4">
    <source>
        <dbReference type="Proteomes" id="UP000700596"/>
    </source>
</evidence>
<keyword evidence="1" id="KW-0539">Nucleus</keyword>